<keyword evidence="1" id="KW-0732">Signal</keyword>
<name>A0A1Z5ISQ7_9LACO</name>
<sequence precursor="true">MKKIGTKLLVVLTVALGGLVASQEPTTAHASTTFSSIPSGHFKVSKAGYAFRWQTFKSGSKKGKILVFGDFKNFAVRYGIPTKYKLSKSHRTLTTYYRLMNNNKLDKTTYRMDVYKYSNSKYRVKLNHYKAGLFPSYKGSSYKVSLTKSSPAQSFATTYSKPALLKQVTASYMQQIQSQFDQGKTKIDPSDASVQQQIKDKAAGDVDKAVQGFVTAYNAY</sequence>
<evidence type="ECO:0000313" key="2">
    <source>
        <dbReference type="EMBL" id="GAX04794.1"/>
    </source>
</evidence>
<dbReference type="EMBL" id="BCMI01000001">
    <property type="protein sequence ID" value="GAX04794.1"/>
    <property type="molecule type" value="Genomic_DNA"/>
</dbReference>
<reference evidence="2 3" key="1">
    <citation type="submission" date="2015-11" db="EMBL/GenBank/DDBJ databases">
        <title>Draft genome sequences of new species of the genus Lactobacillus isolated from orchardgrass silage.</title>
        <authorList>
            <person name="Tohno M."/>
            <person name="Tanizawa Y."/>
            <person name="Arita M."/>
        </authorList>
    </citation>
    <scope>NUCLEOTIDE SEQUENCE [LARGE SCALE GENOMIC DNA]</scope>
    <source>
        <strain evidence="2 3">IWT25</strain>
    </source>
</reference>
<comment type="caution">
    <text evidence="2">The sequence shown here is derived from an EMBL/GenBank/DDBJ whole genome shotgun (WGS) entry which is preliminary data.</text>
</comment>
<dbReference type="OrthoDB" id="2293425at2"/>
<dbReference type="RefSeq" id="WP_089120239.1">
    <property type="nucleotide sequence ID" value="NZ_BCMI01000001.1"/>
</dbReference>
<evidence type="ECO:0000313" key="3">
    <source>
        <dbReference type="Proteomes" id="UP000198414"/>
    </source>
</evidence>
<dbReference type="AlphaFoldDB" id="A0A1Z5ISQ7"/>
<protein>
    <submittedName>
        <fullName evidence="2">Uncharacterized protein</fullName>
    </submittedName>
</protein>
<dbReference type="Proteomes" id="UP000198414">
    <property type="component" value="Unassembled WGS sequence"/>
</dbReference>
<feature type="signal peptide" evidence="1">
    <location>
        <begin position="1"/>
        <end position="30"/>
    </location>
</feature>
<evidence type="ECO:0000256" key="1">
    <source>
        <dbReference type="SAM" id="SignalP"/>
    </source>
</evidence>
<organism evidence="2 3">
    <name type="scientific">Secundilactobacillus pentosiphilus</name>
    <dbReference type="NCBI Taxonomy" id="1714682"/>
    <lineage>
        <taxon>Bacteria</taxon>
        <taxon>Bacillati</taxon>
        <taxon>Bacillota</taxon>
        <taxon>Bacilli</taxon>
        <taxon>Lactobacillales</taxon>
        <taxon>Lactobacillaceae</taxon>
        <taxon>Secundilactobacillus</taxon>
    </lineage>
</organism>
<accession>A0A1Z5ISQ7</accession>
<gene>
    <name evidence="2" type="ORF">IWT25_00088</name>
</gene>
<feature type="chain" id="PRO_5013142721" evidence="1">
    <location>
        <begin position="31"/>
        <end position="220"/>
    </location>
</feature>
<proteinExistence type="predicted"/>